<feature type="domain" description="AAA+ ATPase" evidence="9">
    <location>
        <begin position="159"/>
        <end position="343"/>
    </location>
</feature>
<dbReference type="GO" id="GO:0005524">
    <property type="term" value="F:ATP binding"/>
    <property type="evidence" value="ECO:0007669"/>
    <property type="project" value="UniProtKB-KW"/>
</dbReference>
<dbReference type="PROSITE" id="PS00152">
    <property type="entry name" value="ATPASE_ALPHA_BETA"/>
    <property type="match status" value="1"/>
</dbReference>
<keyword evidence="3" id="KW-0963">Cytoplasm</keyword>
<dbReference type="GO" id="GO:0005737">
    <property type="term" value="C:cytoplasm"/>
    <property type="evidence" value="ECO:0007669"/>
    <property type="project" value="UniProtKB-SubCell"/>
</dbReference>
<dbReference type="InterPro" id="IPR005714">
    <property type="entry name" value="ATPase_T3SS_FliI/YscN"/>
</dbReference>
<dbReference type="InterPro" id="IPR040627">
    <property type="entry name" value="T3SS_ATPase_C"/>
</dbReference>
<dbReference type="CDD" id="cd01136">
    <property type="entry name" value="ATPase_flagellum-secretory_path_III"/>
    <property type="match status" value="1"/>
</dbReference>
<dbReference type="GO" id="GO:0016887">
    <property type="term" value="F:ATP hydrolysis activity"/>
    <property type="evidence" value="ECO:0007669"/>
    <property type="project" value="InterPro"/>
</dbReference>
<accession>A0A4R5EVN1</accession>
<organism evidence="10 11">
    <name type="scientific">Antarcticimicrobium sediminis</name>
    <dbReference type="NCBI Taxonomy" id="2546227"/>
    <lineage>
        <taxon>Bacteria</taxon>
        <taxon>Pseudomonadati</taxon>
        <taxon>Pseudomonadota</taxon>
        <taxon>Alphaproteobacteria</taxon>
        <taxon>Rhodobacterales</taxon>
        <taxon>Paracoccaceae</taxon>
        <taxon>Antarcticimicrobium</taxon>
    </lineage>
</organism>
<dbReference type="Proteomes" id="UP000294662">
    <property type="component" value="Unassembled WGS sequence"/>
</dbReference>
<dbReference type="FunFam" id="3.40.50.12240:FF:000002">
    <property type="entry name" value="Flagellum-specific ATP synthase FliI"/>
    <property type="match status" value="1"/>
</dbReference>
<dbReference type="InterPro" id="IPR003593">
    <property type="entry name" value="AAA+_ATPase"/>
</dbReference>
<dbReference type="PANTHER" id="PTHR15184">
    <property type="entry name" value="ATP SYNTHASE"/>
    <property type="match status" value="1"/>
</dbReference>
<dbReference type="InterPro" id="IPR004100">
    <property type="entry name" value="ATPase_F1/V1/A1_a/bsu_N"/>
</dbReference>
<evidence type="ECO:0000313" key="10">
    <source>
        <dbReference type="EMBL" id="TDE38892.1"/>
    </source>
</evidence>
<dbReference type="GO" id="GO:0046933">
    <property type="term" value="F:proton-transporting ATP synthase activity, rotational mechanism"/>
    <property type="evidence" value="ECO:0007669"/>
    <property type="project" value="TreeGrafter"/>
</dbReference>
<keyword evidence="7" id="KW-1278">Translocase</keyword>
<keyword evidence="10" id="KW-0969">Cilium</keyword>
<evidence type="ECO:0000313" key="11">
    <source>
        <dbReference type="Proteomes" id="UP000294662"/>
    </source>
</evidence>
<evidence type="ECO:0000256" key="2">
    <source>
        <dbReference type="ARBA" id="ARBA00022448"/>
    </source>
</evidence>
<sequence length="461" mass="49798">MSAIFSDLRSAISNLETARIEGRVQSVVGLSLMVSGLERAAGIGQRCRVHGRHGLVTGEVVGAGDDGLRLLPFGTWDGIAVGDRVDLVQAGDSICPDESWIGTVIDALGRPLSPAPAFRSGSRRARGRNSPLPAYERRRVGDKLETQIKCIDLFTPICRGQRMGVFAGSGVGKSTLMAMLARNTDADVIVIGLVGERGREVQDFIKEDLGEQGMARSIVVVATGDEAPLLRRQAAWTATAVAEHFRDAGKQVLLMMDSVTRFAMAQREIGLSSGEPPTTRGYPPTVFSELPHLLERAGPGREGQGDITGVYTVLVDGDDMNEPIADAVRGILDGHIVLDRRIAEQDRYPAINVQRSISRMLPECHSAEEYRIMQAARRALARYSDMEELIRVGAYTPGSDPETDAAARFFSAANLFLAQTRGTTMRAEQSFADLYRMLLEAGIDVPIAPAPAAETKTGRPN</sequence>
<evidence type="ECO:0000256" key="8">
    <source>
        <dbReference type="ARBA" id="ARBA00034006"/>
    </source>
</evidence>
<evidence type="ECO:0000256" key="6">
    <source>
        <dbReference type="ARBA" id="ARBA00022927"/>
    </source>
</evidence>
<comment type="subcellular location">
    <subcellularLocation>
        <location evidence="1">Cytoplasm</location>
    </subcellularLocation>
</comment>
<dbReference type="NCBIfam" id="TIGR01026">
    <property type="entry name" value="fliI_yscN"/>
    <property type="match status" value="1"/>
</dbReference>
<dbReference type="GO" id="GO:0008564">
    <property type="term" value="F:protein-exporting ATPase activity"/>
    <property type="evidence" value="ECO:0007669"/>
    <property type="project" value="UniProtKB-EC"/>
</dbReference>
<dbReference type="SMART" id="SM00382">
    <property type="entry name" value="AAA"/>
    <property type="match status" value="1"/>
</dbReference>
<keyword evidence="10" id="KW-0282">Flagellum</keyword>
<protein>
    <submittedName>
        <fullName evidence="10">Flagellar protein export ATPase FliI</fullName>
    </submittedName>
</protein>
<dbReference type="Pfam" id="PF00006">
    <property type="entry name" value="ATP-synt_ab"/>
    <property type="match status" value="1"/>
</dbReference>
<comment type="catalytic activity">
    <reaction evidence="8">
        <text>ATP + H2O + cellular proteinSide 1 = ADP + phosphate + cellular proteinSide 2.</text>
        <dbReference type="EC" id="7.4.2.8"/>
    </reaction>
</comment>
<dbReference type="Pfam" id="PF18269">
    <property type="entry name" value="T3SS_ATPase_C"/>
    <property type="match status" value="1"/>
</dbReference>
<dbReference type="InterPro" id="IPR020003">
    <property type="entry name" value="ATPase_a/bsu_AS"/>
</dbReference>
<evidence type="ECO:0000259" key="9">
    <source>
        <dbReference type="SMART" id="SM00382"/>
    </source>
</evidence>
<keyword evidence="6" id="KW-0653">Protein transport</keyword>
<dbReference type="Gene3D" id="3.40.50.12240">
    <property type="match status" value="1"/>
</dbReference>
<gene>
    <name evidence="10" type="primary">fliI</name>
    <name evidence="10" type="ORF">E1B25_07670</name>
</gene>
<keyword evidence="2" id="KW-0813">Transport</keyword>
<dbReference type="AlphaFoldDB" id="A0A4R5EVN1"/>
<evidence type="ECO:0000256" key="1">
    <source>
        <dbReference type="ARBA" id="ARBA00004496"/>
    </source>
</evidence>
<keyword evidence="10" id="KW-0966">Cell projection</keyword>
<dbReference type="EMBL" id="SMFP01000004">
    <property type="protein sequence ID" value="TDE38892.1"/>
    <property type="molecule type" value="Genomic_DNA"/>
</dbReference>
<keyword evidence="5" id="KW-0067">ATP-binding</keyword>
<evidence type="ECO:0000256" key="7">
    <source>
        <dbReference type="ARBA" id="ARBA00022967"/>
    </source>
</evidence>
<reference evidence="10 11" key="1">
    <citation type="submission" date="2019-03" db="EMBL/GenBank/DDBJ databases">
        <authorList>
            <person name="Zhang S."/>
        </authorList>
    </citation>
    <scope>NUCLEOTIDE SEQUENCE [LARGE SCALE GENOMIC DNA]</scope>
    <source>
        <strain evidence="10 11">S4J41</strain>
    </source>
</reference>
<dbReference type="PANTHER" id="PTHR15184:SF9">
    <property type="entry name" value="SPI-1 TYPE 3 SECRETION SYSTEM ATPASE"/>
    <property type="match status" value="1"/>
</dbReference>
<evidence type="ECO:0000256" key="3">
    <source>
        <dbReference type="ARBA" id="ARBA00022490"/>
    </source>
</evidence>
<dbReference type="InterPro" id="IPR027417">
    <property type="entry name" value="P-loop_NTPase"/>
</dbReference>
<comment type="caution">
    <text evidence="10">The sequence shown here is derived from an EMBL/GenBank/DDBJ whole genome shotgun (WGS) entry which is preliminary data.</text>
</comment>
<keyword evidence="11" id="KW-1185">Reference proteome</keyword>
<evidence type="ECO:0000256" key="4">
    <source>
        <dbReference type="ARBA" id="ARBA00022741"/>
    </source>
</evidence>
<name>A0A4R5EVN1_9RHOB</name>
<proteinExistence type="predicted"/>
<dbReference type="GO" id="GO:0030254">
    <property type="term" value="P:protein secretion by the type III secretion system"/>
    <property type="evidence" value="ECO:0007669"/>
    <property type="project" value="InterPro"/>
</dbReference>
<keyword evidence="4" id="KW-0547">Nucleotide-binding</keyword>
<dbReference type="Pfam" id="PF02874">
    <property type="entry name" value="ATP-synt_ab_N"/>
    <property type="match status" value="1"/>
</dbReference>
<dbReference type="InterPro" id="IPR000194">
    <property type="entry name" value="ATPase_F1/V1/A1_a/bsu_nucl-bd"/>
</dbReference>
<dbReference type="InterPro" id="IPR050053">
    <property type="entry name" value="ATPase_alpha/beta_chains"/>
</dbReference>
<dbReference type="SUPFAM" id="SSF52540">
    <property type="entry name" value="P-loop containing nucleoside triphosphate hydrolases"/>
    <property type="match status" value="1"/>
</dbReference>
<dbReference type="GO" id="GO:0030257">
    <property type="term" value="C:type III protein secretion system complex"/>
    <property type="evidence" value="ECO:0007669"/>
    <property type="project" value="InterPro"/>
</dbReference>
<dbReference type="RefSeq" id="WP_132828185.1">
    <property type="nucleotide sequence ID" value="NZ_SMFP01000004.1"/>
</dbReference>
<dbReference type="OrthoDB" id="9801639at2"/>
<evidence type="ECO:0000256" key="5">
    <source>
        <dbReference type="ARBA" id="ARBA00022840"/>
    </source>
</evidence>